<dbReference type="AlphaFoldDB" id="A0A0B0NVJ2"/>
<keyword evidence="2" id="KW-1185">Reference proteome</keyword>
<sequence length="39" mass="4382">MDNHLPSNHTSDHIKYALPRALHLMAGLPVHVKSPIAWI</sequence>
<evidence type="ECO:0000313" key="1">
    <source>
        <dbReference type="EMBL" id="KHG15864.1"/>
    </source>
</evidence>
<dbReference type="EMBL" id="KN404773">
    <property type="protein sequence ID" value="KHG15864.1"/>
    <property type="molecule type" value="Genomic_DNA"/>
</dbReference>
<organism evidence="1 2">
    <name type="scientific">Gossypium arboreum</name>
    <name type="common">Tree cotton</name>
    <name type="synonym">Gossypium nanking</name>
    <dbReference type="NCBI Taxonomy" id="29729"/>
    <lineage>
        <taxon>Eukaryota</taxon>
        <taxon>Viridiplantae</taxon>
        <taxon>Streptophyta</taxon>
        <taxon>Embryophyta</taxon>
        <taxon>Tracheophyta</taxon>
        <taxon>Spermatophyta</taxon>
        <taxon>Magnoliopsida</taxon>
        <taxon>eudicotyledons</taxon>
        <taxon>Gunneridae</taxon>
        <taxon>Pentapetalae</taxon>
        <taxon>rosids</taxon>
        <taxon>malvids</taxon>
        <taxon>Malvales</taxon>
        <taxon>Malvaceae</taxon>
        <taxon>Malvoideae</taxon>
        <taxon>Gossypium</taxon>
    </lineage>
</organism>
<protein>
    <submittedName>
        <fullName evidence="1">Uncharacterized protein</fullName>
    </submittedName>
</protein>
<gene>
    <name evidence="1" type="ORF">F383_07608</name>
</gene>
<accession>A0A0B0NVJ2</accession>
<reference evidence="2" key="1">
    <citation type="submission" date="2014-09" db="EMBL/GenBank/DDBJ databases">
        <authorList>
            <person name="Mudge J."/>
            <person name="Ramaraj T."/>
            <person name="Lindquist I.E."/>
            <person name="Bharti A.K."/>
            <person name="Sundararajan A."/>
            <person name="Cameron C.T."/>
            <person name="Woodward J.E."/>
            <person name="May G.D."/>
            <person name="Brubaker C."/>
            <person name="Broadhvest J."/>
            <person name="Wilkins T.A."/>
        </authorList>
    </citation>
    <scope>NUCLEOTIDE SEQUENCE</scope>
    <source>
        <strain evidence="2">cv. AKA8401</strain>
    </source>
</reference>
<evidence type="ECO:0000313" key="2">
    <source>
        <dbReference type="Proteomes" id="UP000032142"/>
    </source>
</evidence>
<dbReference type="Proteomes" id="UP000032142">
    <property type="component" value="Unassembled WGS sequence"/>
</dbReference>
<proteinExistence type="predicted"/>
<name>A0A0B0NVJ2_GOSAR</name>